<evidence type="ECO:0000256" key="3">
    <source>
        <dbReference type="ARBA" id="ARBA00006434"/>
    </source>
</evidence>
<dbReference type="SMART" id="SM00387">
    <property type="entry name" value="HATPase_c"/>
    <property type="match status" value="1"/>
</dbReference>
<feature type="transmembrane region" description="Helical" evidence="9">
    <location>
        <begin position="270"/>
        <end position="294"/>
    </location>
</feature>
<evidence type="ECO:0000256" key="8">
    <source>
        <dbReference type="ARBA" id="ARBA00023136"/>
    </source>
</evidence>
<comment type="caution">
    <text evidence="11">The sequence shown here is derived from an EMBL/GenBank/DDBJ whole genome shotgun (WGS) entry which is preliminary data.</text>
</comment>
<protein>
    <recommendedName>
        <fullName evidence="4">histidine kinase</fullName>
        <ecNumber evidence="4">2.7.13.3</ecNumber>
    </recommendedName>
</protein>
<dbReference type="InterPro" id="IPR036890">
    <property type="entry name" value="HATPase_C_sf"/>
</dbReference>
<evidence type="ECO:0000256" key="2">
    <source>
        <dbReference type="ARBA" id="ARBA00004141"/>
    </source>
</evidence>
<feature type="transmembrane region" description="Helical" evidence="9">
    <location>
        <begin position="572"/>
        <end position="592"/>
    </location>
</feature>
<feature type="transmembrane region" description="Helical" evidence="9">
    <location>
        <begin position="361"/>
        <end position="380"/>
    </location>
</feature>
<keyword evidence="12" id="KW-1185">Reference proteome</keyword>
<organism evidence="11 12">
    <name type="scientific">Candidatus Jidaibacter acanthamoebae</name>
    <dbReference type="NCBI Taxonomy" id="86105"/>
    <lineage>
        <taxon>Bacteria</taxon>
        <taxon>Pseudomonadati</taxon>
        <taxon>Pseudomonadota</taxon>
        <taxon>Alphaproteobacteria</taxon>
        <taxon>Rickettsiales</taxon>
        <taxon>Candidatus Midichloriaceae</taxon>
        <taxon>Candidatus Jidaibacter</taxon>
    </lineage>
</organism>
<evidence type="ECO:0000259" key="10">
    <source>
        <dbReference type="PROSITE" id="PS50109"/>
    </source>
</evidence>
<evidence type="ECO:0000313" key="12">
    <source>
        <dbReference type="Proteomes" id="UP000031258"/>
    </source>
</evidence>
<dbReference type="InterPro" id="IPR003594">
    <property type="entry name" value="HATPase_dom"/>
</dbReference>
<evidence type="ECO:0000256" key="4">
    <source>
        <dbReference type="ARBA" id="ARBA00012438"/>
    </source>
</evidence>
<dbReference type="SUPFAM" id="SSF55874">
    <property type="entry name" value="ATPase domain of HSP90 chaperone/DNA topoisomerase II/histidine kinase"/>
    <property type="match status" value="1"/>
</dbReference>
<dbReference type="PROSITE" id="PS50109">
    <property type="entry name" value="HIS_KIN"/>
    <property type="match status" value="1"/>
</dbReference>
<accession>A0A0C1N1A9</accession>
<feature type="transmembrane region" description="Helical" evidence="9">
    <location>
        <begin position="649"/>
        <end position="667"/>
    </location>
</feature>
<feature type="transmembrane region" description="Helical" evidence="9">
    <location>
        <begin position="539"/>
        <end position="560"/>
    </location>
</feature>
<dbReference type="Gene3D" id="3.30.565.10">
    <property type="entry name" value="Histidine kinase-like ATPase, C-terminal domain"/>
    <property type="match status" value="1"/>
</dbReference>
<evidence type="ECO:0000313" key="11">
    <source>
        <dbReference type="EMBL" id="KIE06181.1"/>
    </source>
</evidence>
<evidence type="ECO:0000256" key="7">
    <source>
        <dbReference type="ARBA" id="ARBA00022989"/>
    </source>
</evidence>
<feature type="transmembrane region" description="Helical" evidence="9">
    <location>
        <begin position="127"/>
        <end position="147"/>
    </location>
</feature>
<reference evidence="11 12" key="1">
    <citation type="submission" date="2014-11" db="EMBL/GenBank/DDBJ databases">
        <title>A Rickettsiales Symbiont of Amoebae With Ancient Features.</title>
        <authorList>
            <person name="Schulz F."/>
            <person name="Martijn J."/>
            <person name="Wascher F."/>
            <person name="Kostanjsek R."/>
            <person name="Ettema T.J."/>
            <person name="Horn M."/>
        </authorList>
    </citation>
    <scope>NUCLEOTIDE SEQUENCE [LARGE SCALE GENOMIC DNA]</scope>
    <source>
        <strain evidence="11 12">UWC36</strain>
    </source>
</reference>
<dbReference type="PANTHER" id="PTHR43547:SF2">
    <property type="entry name" value="HYBRID SIGNAL TRANSDUCTION HISTIDINE KINASE C"/>
    <property type="match status" value="1"/>
</dbReference>
<comment type="subcellular location">
    <subcellularLocation>
        <location evidence="2">Membrane</location>
        <topology evidence="2">Multi-pass membrane protein</topology>
    </subcellularLocation>
</comment>
<feature type="transmembrane region" description="Helical" evidence="9">
    <location>
        <begin position="439"/>
        <end position="459"/>
    </location>
</feature>
<feature type="transmembrane region" description="Helical" evidence="9">
    <location>
        <begin position="153"/>
        <end position="175"/>
    </location>
</feature>
<keyword evidence="7 9" id="KW-1133">Transmembrane helix</keyword>
<proteinExistence type="inferred from homology"/>
<dbReference type="PANTHER" id="PTHR43547">
    <property type="entry name" value="TWO-COMPONENT HISTIDINE KINASE"/>
    <property type="match status" value="1"/>
</dbReference>
<dbReference type="InterPro" id="IPR004358">
    <property type="entry name" value="Sig_transdc_His_kin-like_C"/>
</dbReference>
<feature type="domain" description="Histidine kinase" evidence="10">
    <location>
        <begin position="687"/>
        <end position="907"/>
    </location>
</feature>
<keyword evidence="6 9" id="KW-0812">Transmembrane</keyword>
<gene>
    <name evidence="11" type="ORF">NF27_BK01020</name>
</gene>
<name>A0A0C1N1A9_9RICK</name>
<dbReference type="EC" id="2.7.13.3" evidence="4"/>
<dbReference type="InterPro" id="IPR038377">
    <property type="entry name" value="Na/Glc_symporter_sf"/>
</dbReference>
<comment type="similarity">
    <text evidence="3">Belongs to the sodium:solute symporter (SSF) (TC 2.A.21) family.</text>
</comment>
<feature type="transmembrane region" description="Helical" evidence="9">
    <location>
        <begin position="619"/>
        <end position="637"/>
    </location>
</feature>
<dbReference type="InterPro" id="IPR005467">
    <property type="entry name" value="His_kinase_dom"/>
</dbReference>
<feature type="transmembrane region" description="Helical" evidence="9">
    <location>
        <begin position="187"/>
        <end position="211"/>
    </location>
</feature>
<keyword evidence="5" id="KW-0597">Phosphoprotein</keyword>
<evidence type="ECO:0000256" key="6">
    <source>
        <dbReference type="ARBA" id="ARBA00022692"/>
    </source>
</evidence>
<dbReference type="Pfam" id="PF02518">
    <property type="entry name" value="HATPase_c"/>
    <property type="match status" value="1"/>
</dbReference>
<sequence>MNLMIGFKNINLYIIATCFLAFFLIAFYKMHKIKSIKQFAIGYYKTTNINSLIFAFFASSIGGGSTIGMSAKLYFMGGILIVGHYLFQPVCWMIMSKIVSTGIEKFKGCISVSEIMYKLYGNYARRLTSAAAVIMGIGITAAQITVLSKVLNYIFGIEPIKGILTGYCVLILYSLLSTYKTIYFIEILKFIMSFLIFPIVYIVTFAEIGGVDTIIERLPDTHYKIDLTPNNLIMLLSLMLFSLLPEFTPPFIQRCLMANNAKQLKESLKYIMYIFIPFTLSLCAIGYIISISAIDINPDEALLYFINYLLPAGLKSLMIIGIIIIIIVMAGTWLNSITIILTSDLIETLNLKIPNSKQLHILRFVSLGLSIISIFAAINAKEFSTLLNIVLNIWNPITLIPLSAGFLGFRTNSSSFIVSTILGLSSTCISGYVTGELAVLSLCFGTMGSAIGLFGMHYLQVLKGKIGMEFKETAKFDLRKLIKYKTKVIKQALSKPLKAIPQVFKKKSEHIKYHGFCAFTLTYYFIYTLSLTSDPAHKIFAYIISVGYLLCMLLLLKDFVFSKSFQQKYLHLYWYFTVTFCLPLASSFMLFASHGDNFWVINGVLAAISLYLFVDAISFLVLLSIGVVFGYVIFTLTGQKVGNTEDYNALTIGYIYLFLMFISLFFFRRKEKEQEERVQTMHIFGGAMAHEVKSPLATLNMCASTITGQLEKTYNESHDKEHFSIQKEDMEILLQFSKMLEKVSVQGISTVDGLLTSLKSDVIADDKEVYFIKDCVMQAVSEYQALNNNLNKISIKLTNNFKFYGSLHYLKHVLFNLLSNSYKYGGRNIEIDIWTKGNQLYFRDKGKGIAEEDLPYIFDRFYSKNKTGTGIGLAFCKMVMEDIGGNINCKSKLGEYTEFALFFPKISKAHKLY</sequence>
<feature type="transmembrane region" description="Helical" evidence="9">
    <location>
        <begin position="513"/>
        <end position="533"/>
    </location>
</feature>
<dbReference type="InterPro" id="IPR001734">
    <property type="entry name" value="Na/solute_symporter"/>
</dbReference>
<evidence type="ECO:0000256" key="9">
    <source>
        <dbReference type="SAM" id="Phobius"/>
    </source>
</evidence>
<feature type="transmembrane region" description="Helical" evidence="9">
    <location>
        <begin position="49"/>
        <end position="67"/>
    </location>
</feature>
<dbReference type="GO" id="GO:0022857">
    <property type="term" value="F:transmembrane transporter activity"/>
    <property type="evidence" value="ECO:0007669"/>
    <property type="project" value="InterPro"/>
</dbReference>
<dbReference type="STRING" id="86105.NF27_BK01020"/>
<feature type="transmembrane region" description="Helical" evidence="9">
    <location>
        <begin position="598"/>
        <end position="614"/>
    </location>
</feature>
<comment type="catalytic activity">
    <reaction evidence="1">
        <text>ATP + protein L-histidine = ADP + protein N-phospho-L-histidine.</text>
        <dbReference type="EC" id="2.7.13.3"/>
    </reaction>
</comment>
<dbReference type="Gene3D" id="1.20.1730.10">
    <property type="entry name" value="Sodium/glucose cotransporter"/>
    <property type="match status" value="1"/>
</dbReference>
<feature type="transmembrane region" description="Helical" evidence="9">
    <location>
        <begin position="314"/>
        <end position="341"/>
    </location>
</feature>
<feature type="transmembrane region" description="Helical" evidence="9">
    <location>
        <begin position="73"/>
        <end position="95"/>
    </location>
</feature>
<dbReference type="AlphaFoldDB" id="A0A0C1N1A9"/>
<dbReference type="EMBL" id="JSWE01000036">
    <property type="protein sequence ID" value="KIE06181.1"/>
    <property type="molecule type" value="Genomic_DNA"/>
</dbReference>
<feature type="transmembrane region" description="Helical" evidence="9">
    <location>
        <begin position="231"/>
        <end position="249"/>
    </location>
</feature>
<dbReference type="Proteomes" id="UP000031258">
    <property type="component" value="Unassembled WGS sequence"/>
</dbReference>
<dbReference type="PROSITE" id="PS50283">
    <property type="entry name" value="NA_SOLUT_SYMP_3"/>
    <property type="match status" value="1"/>
</dbReference>
<keyword evidence="8 9" id="KW-0472">Membrane</keyword>
<feature type="transmembrane region" description="Helical" evidence="9">
    <location>
        <begin position="386"/>
        <end position="409"/>
    </location>
</feature>
<dbReference type="GO" id="GO:0016020">
    <property type="term" value="C:membrane"/>
    <property type="evidence" value="ECO:0007669"/>
    <property type="project" value="UniProtKB-SubCell"/>
</dbReference>
<dbReference type="GO" id="GO:0000155">
    <property type="term" value="F:phosphorelay sensor kinase activity"/>
    <property type="evidence" value="ECO:0007669"/>
    <property type="project" value="TreeGrafter"/>
</dbReference>
<evidence type="ECO:0000256" key="5">
    <source>
        <dbReference type="ARBA" id="ARBA00022553"/>
    </source>
</evidence>
<evidence type="ECO:0000256" key="1">
    <source>
        <dbReference type="ARBA" id="ARBA00000085"/>
    </source>
</evidence>
<feature type="transmembrane region" description="Helical" evidence="9">
    <location>
        <begin position="416"/>
        <end position="433"/>
    </location>
</feature>
<feature type="transmembrane region" description="Helical" evidence="9">
    <location>
        <begin position="12"/>
        <end position="28"/>
    </location>
</feature>
<dbReference type="PRINTS" id="PR00344">
    <property type="entry name" value="BCTRLSENSOR"/>
</dbReference>